<accession>A0A4R7TD66</accession>
<dbReference type="RefSeq" id="WP_133980036.1">
    <property type="nucleotide sequence ID" value="NZ_SOCE01000001.1"/>
</dbReference>
<reference evidence="2 3" key="1">
    <citation type="submission" date="2019-03" db="EMBL/GenBank/DDBJ databases">
        <title>Genomic Encyclopedia of Type Strains, Phase III (KMG-III): the genomes of soil and plant-associated and newly described type strains.</title>
        <authorList>
            <person name="Whitman W."/>
        </authorList>
    </citation>
    <scope>NUCLEOTIDE SEQUENCE [LARGE SCALE GENOMIC DNA]</scope>
    <source>
        <strain evidence="2 3">VKM Ac-2575</strain>
    </source>
</reference>
<proteinExistence type="predicted"/>
<dbReference type="AlphaFoldDB" id="A0A4R7TD66"/>
<dbReference type="EMBL" id="SOCE01000001">
    <property type="protein sequence ID" value="TDU90072.1"/>
    <property type="molecule type" value="Genomic_DNA"/>
</dbReference>
<evidence type="ECO:0000313" key="3">
    <source>
        <dbReference type="Proteomes" id="UP000295151"/>
    </source>
</evidence>
<evidence type="ECO:0000256" key="1">
    <source>
        <dbReference type="SAM" id="SignalP"/>
    </source>
</evidence>
<dbReference type="OrthoDB" id="3829398at2"/>
<comment type="caution">
    <text evidence="2">The sequence shown here is derived from an EMBL/GenBank/DDBJ whole genome shotgun (WGS) entry which is preliminary data.</text>
</comment>
<feature type="signal peptide" evidence="1">
    <location>
        <begin position="1"/>
        <end position="26"/>
    </location>
</feature>
<organism evidence="2 3">
    <name type="scientific">Kribbella voronezhensis</name>
    <dbReference type="NCBI Taxonomy" id="2512212"/>
    <lineage>
        <taxon>Bacteria</taxon>
        <taxon>Bacillati</taxon>
        <taxon>Actinomycetota</taxon>
        <taxon>Actinomycetes</taxon>
        <taxon>Propionibacteriales</taxon>
        <taxon>Kribbellaceae</taxon>
        <taxon>Kribbella</taxon>
    </lineage>
</organism>
<gene>
    <name evidence="2" type="ORF">EV138_3655</name>
</gene>
<protein>
    <recommendedName>
        <fullName evidence="4">Lipoprotein LpqN</fullName>
    </recommendedName>
</protein>
<name>A0A4R7TD66_9ACTN</name>
<keyword evidence="1" id="KW-0732">Signal</keyword>
<keyword evidence="3" id="KW-1185">Reference proteome</keyword>
<evidence type="ECO:0000313" key="2">
    <source>
        <dbReference type="EMBL" id="TDU90072.1"/>
    </source>
</evidence>
<feature type="chain" id="PRO_5020484754" description="Lipoprotein LpqN" evidence="1">
    <location>
        <begin position="27"/>
        <end position="211"/>
    </location>
</feature>
<sequence>MKFHLTRTAGLAAAVAVLAGGGLATAAVAGTTNHANATVANAQAAVPALKPTQLSFVEKSWGDPKTDVGVITLTPKGWTMVKLSTFEAKFTSPNKVWNVRIHGNAAATPMKKAVAAKLKQLHAVKGFKLISQTNGKVRATSPYMEGETYTFTTIVYGYPDGARGTRLVAERIVSTYADTQEFELSAGGRPQDRAGLETAVNAATRDYVRLP</sequence>
<evidence type="ECO:0008006" key="4">
    <source>
        <dbReference type="Google" id="ProtNLM"/>
    </source>
</evidence>
<dbReference type="Proteomes" id="UP000295151">
    <property type="component" value="Unassembled WGS sequence"/>
</dbReference>